<gene>
    <name evidence="1" type="ORF">PPENT_87.1.T0130052</name>
</gene>
<protein>
    <submittedName>
        <fullName evidence="1">Uncharacterized protein</fullName>
    </submittedName>
</protein>
<dbReference type="OrthoDB" id="291821at2759"/>
<keyword evidence="2" id="KW-1185">Reference proteome</keyword>
<evidence type="ECO:0000313" key="1">
    <source>
        <dbReference type="EMBL" id="CAD8144123.1"/>
    </source>
</evidence>
<organism evidence="1 2">
    <name type="scientific">Paramecium pentaurelia</name>
    <dbReference type="NCBI Taxonomy" id="43138"/>
    <lineage>
        <taxon>Eukaryota</taxon>
        <taxon>Sar</taxon>
        <taxon>Alveolata</taxon>
        <taxon>Ciliophora</taxon>
        <taxon>Intramacronucleata</taxon>
        <taxon>Oligohymenophorea</taxon>
        <taxon>Peniculida</taxon>
        <taxon>Parameciidae</taxon>
        <taxon>Paramecium</taxon>
    </lineage>
</organism>
<proteinExistence type="predicted"/>
<reference evidence="1" key="1">
    <citation type="submission" date="2021-01" db="EMBL/GenBank/DDBJ databases">
        <authorList>
            <consortium name="Genoscope - CEA"/>
            <person name="William W."/>
        </authorList>
    </citation>
    <scope>NUCLEOTIDE SEQUENCE</scope>
</reference>
<evidence type="ECO:0000313" key="2">
    <source>
        <dbReference type="Proteomes" id="UP000689195"/>
    </source>
</evidence>
<dbReference type="Proteomes" id="UP000689195">
    <property type="component" value="Unassembled WGS sequence"/>
</dbReference>
<name>A0A8S1SVT3_9CILI</name>
<accession>A0A8S1SVT3</accession>
<dbReference type="EMBL" id="CAJJDO010000013">
    <property type="protein sequence ID" value="CAD8144123.1"/>
    <property type="molecule type" value="Genomic_DNA"/>
</dbReference>
<sequence>MIYSLLQQHLQNELVGSKHQLTEFQLLNVSDNIYQDTKDFKYFLNIKNHTQSTLIIQQYKFEYEYNFENNTVEQLNCLINQVNDDQTNISINLLQYQHPIPSLLIKKAFIKKQTPQPALQPHQIYTLISQNSTYQKIDVSFSNLDLIQRSDNIVYKVVTDKEKVSKKKIKIEKPQTIDIDSIKMTKVQENIDSKTKQENNVNKQLFKQSQKKQDEKNQNQQLKSLVKKLDIPEKWKQVSQEFSESHKKVWDIKYYEKLLLLTESISKKYFYQHIFKECIEEEYQKRFIKYALPPNLKDQSIIKKRKIYSKDVVCALFE</sequence>
<comment type="caution">
    <text evidence="1">The sequence shown here is derived from an EMBL/GenBank/DDBJ whole genome shotgun (WGS) entry which is preliminary data.</text>
</comment>
<dbReference type="AlphaFoldDB" id="A0A8S1SVT3"/>